<name>A0A8B8DZP8_CRAVI</name>
<evidence type="ECO:0000259" key="19">
    <source>
        <dbReference type="PROSITE" id="PS50908"/>
    </source>
</evidence>
<feature type="compositionally biased region" description="Acidic residues" evidence="17">
    <location>
        <begin position="1082"/>
        <end position="1096"/>
    </location>
</feature>
<dbReference type="FunFam" id="1.10.510.10:FF:000353">
    <property type="entry name" value="Eukaryotic translation initiation factor 2-alpha kinase 4"/>
    <property type="match status" value="1"/>
</dbReference>
<dbReference type="Gene3D" id="3.30.200.20">
    <property type="entry name" value="Phosphorylase Kinase, domain 1"/>
    <property type="match status" value="1"/>
</dbReference>
<dbReference type="InterPro" id="IPR036134">
    <property type="entry name" value="Crypto/Photolyase_FAD-like_sf"/>
</dbReference>
<dbReference type="Gene3D" id="3.40.50.620">
    <property type="entry name" value="HUPs"/>
    <property type="match status" value="1"/>
</dbReference>
<evidence type="ECO:0000256" key="13">
    <source>
        <dbReference type="ARBA" id="ARBA00048679"/>
    </source>
</evidence>
<feature type="binding site" evidence="14">
    <location>
        <begin position="388"/>
        <end position="390"/>
    </location>
    <ligand>
        <name>FAD</name>
        <dbReference type="ChEBI" id="CHEBI:57692"/>
    </ligand>
</feature>
<dbReference type="GO" id="GO:0003684">
    <property type="term" value="F:damaged DNA binding"/>
    <property type="evidence" value="ECO:0007669"/>
    <property type="project" value="TreeGrafter"/>
</dbReference>
<dbReference type="NCBIfam" id="TIGR02765">
    <property type="entry name" value="crypto_DASH"/>
    <property type="match status" value="1"/>
</dbReference>
<feature type="site" description="Electron transfer via tryptophanyl radical" evidence="15">
    <location>
        <position position="322"/>
    </location>
</feature>
<dbReference type="EC" id="2.7.11.1" evidence="3"/>
<dbReference type="GO" id="GO:0005524">
    <property type="term" value="F:ATP binding"/>
    <property type="evidence" value="ECO:0007669"/>
    <property type="project" value="UniProtKB-UniRule"/>
</dbReference>
<evidence type="ECO:0000256" key="10">
    <source>
        <dbReference type="ARBA" id="ARBA00022840"/>
    </source>
</evidence>
<evidence type="ECO:0000313" key="22">
    <source>
        <dbReference type="RefSeq" id="XP_022332471.1"/>
    </source>
</evidence>
<feature type="site" description="Electron transfer via tryptophanyl radical" evidence="15">
    <location>
        <position position="398"/>
    </location>
</feature>
<dbReference type="PANTHER" id="PTHR11455">
    <property type="entry name" value="CRYPTOCHROME"/>
    <property type="match status" value="1"/>
</dbReference>
<evidence type="ECO:0000256" key="3">
    <source>
        <dbReference type="ARBA" id="ARBA00012513"/>
    </source>
</evidence>
<protein>
    <recommendedName>
        <fullName evidence="3">non-specific serine/threonine protein kinase</fullName>
        <ecNumber evidence="3">2.7.11.1</ecNumber>
    </recommendedName>
</protein>
<dbReference type="Pfam" id="PF03441">
    <property type="entry name" value="FAD_binding_7"/>
    <property type="match status" value="1"/>
</dbReference>
<evidence type="ECO:0000256" key="2">
    <source>
        <dbReference type="ARBA" id="ARBA00005862"/>
    </source>
</evidence>
<dbReference type="SUPFAM" id="SSF54495">
    <property type="entry name" value="UBC-like"/>
    <property type="match status" value="1"/>
</dbReference>
<dbReference type="Gene3D" id="3.40.50.800">
    <property type="entry name" value="Anticodon-binding domain"/>
    <property type="match status" value="1"/>
</dbReference>
<dbReference type="Pfam" id="PF00069">
    <property type="entry name" value="Pkinase"/>
    <property type="match status" value="3"/>
</dbReference>
<comment type="catalytic activity">
    <reaction evidence="13">
        <text>L-seryl-[protein] + ATP = O-phospho-L-seryl-[protein] + ADP + H(+)</text>
        <dbReference type="Rhea" id="RHEA:17989"/>
        <dbReference type="Rhea" id="RHEA-COMP:9863"/>
        <dbReference type="Rhea" id="RHEA-COMP:11604"/>
        <dbReference type="ChEBI" id="CHEBI:15378"/>
        <dbReference type="ChEBI" id="CHEBI:29999"/>
        <dbReference type="ChEBI" id="CHEBI:30616"/>
        <dbReference type="ChEBI" id="CHEBI:83421"/>
        <dbReference type="ChEBI" id="CHEBI:456216"/>
        <dbReference type="EC" id="2.7.11.1"/>
    </reaction>
</comment>
<dbReference type="SUPFAM" id="SSF52425">
    <property type="entry name" value="Cryptochrome/photolyase, N-terminal domain"/>
    <property type="match status" value="1"/>
</dbReference>
<gene>
    <name evidence="22" type="primary">LOC111130075</name>
</gene>
<keyword evidence="4" id="KW-0723">Serine/threonine-protein kinase</keyword>
<keyword evidence="10 16" id="KW-0067">ATP-binding</keyword>
<organism evidence="21 22">
    <name type="scientific">Crassostrea virginica</name>
    <name type="common">Eastern oyster</name>
    <dbReference type="NCBI Taxonomy" id="6565"/>
    <lineage>
        <taxon>Eukaryota</taxon>
        <taxon>Metazoa</taxon>
        <taxon>Spiralia</taxon>
        <taxon>Lophotrochozoa</taxon>
        <taxon>Mollusca</taxon>
        <taxon>Bivalvia</taxon>
        <taxon>Autobranchia</taxon>
        <taxon>Pteriomorphia</taxon>
        <taxon>Ostreida</taxon>
        <taxon>Ostreoidea</taxon>
        <taxon>Ostreidae</taxon>
        <taxon>Crassostrea</taxon>
    </lineage>
</organism>
<dbReference type="FunFam" id="3.30.200.20:FF:000722">
    <property type="entry name" value="eIF-2-alpha kinase GCN2"/>
    <property type="match status" value="1"/>
</dbReference>
<feature type="region of interest" description="Disordered" evidence="17">
    <location>
        <begin position="696"/>
        <end position="749"/>
    </location>
</feature>
<dbReference type="InterPro" id="IPR002081">
    <property type="entry name" value="Cryptochrome/DNA_photolyase_1"/>
</dbReference>
<dbReference type="OrthoDB" id="6778822at2759"/>
<evidence type="ECO:0000256" key="1">
    <source>
        <dbReference type="ARBA" id="ARBA00001932"/>
    </source>
</evidence>
<dbReference type="SMART" id="SM00220">
    <property type="entry name" value="S_TKc"/>
    <property type="match status" value="2"/>
</dbReference>
<evidence type="ECO:0000256" key="16">
    <source>
        <dbReference type="PROSITE-ProRule" id="PRU10141"/>
    </source>
</evidence>
<dbReference type="InterPro" id="IPR006575">
    <property type="entry name" value="RWD_dom"/>
</dbReference>
<proteinExistence type="inferred from homology"/>
<evidence type="ECO:0000256" key="8">
    <source>
        <dbReference type="ARBA" id="ARBA00022777"/>
    </source>
</evidence>
<feature type="binding site" evidence="16">
    <location>
        <position position="837"/>
    </location>
    <ligand>
        <name>ATP</name>
        <dbReference type="ChEBI" id="CHEBI:30616"/>
    </ligand>
</feature>
<comment type="cofactor">
    <cofactor evidence="1">
        <name>(6R)-5,10-methylene-5,6,7,8-tetrahydrofolate</name>
        <dbReference type="ChEBI" id="CHEBI:15636"/>
    </cofactor>
</comment>
<feature type="site" description="Electron transfer via tryptophanyl radical" evidence="15">
    <location>
        <position position="375"/>
    </location>
</feature>
<feature type="compositionally biased region" description="Low complexity" evidence="17">
    <location>
        <begin position="716"/>
        <end position="732"/>
    </location>
</feature>
<keyword evidence="7 16" id="KW-0547">Nucleotide-binding</keyword>
<dbReference type="SUPFAM" id="SSF56112">
    <property type="entry name" value="Protein kinase-like (PK-like)"/>
    <property type="match status" value="2"/>
</dbReference>
<keyword evidence="9 14" id="KW-0274">FAD</keyword>
<keyword evidence="8" id="KW-0418">Kinase</keyword>
<evidence type="ECO:0000256" key="12">
    <source>
        <dbReference type="ARBA" id="ARBA00047899"/>
    </source>
</evidence>
<dbReference type="InterPro" id="IPR017441">
    <property type="entry name" value="Protein_kinase_ATP_BS"/>
</dbReference>
<dbReference type="Pfam" id="PF00875">
    <property type="entry name" value="DNA_photolyase"/>
    <property type="match status" value="1"/>
</dbReference>
<dbReference type="Pfam" id="PF13393">
    <property type="entry name" value="tRNA-synt_His"/>
    <property type="match status" value="1"/>
</dbReference>
<dbReference type="InterPro" id="IPR000719">
    <property type="entry name" value="Prot_kinase_dom"/>
</dbReference>
<dbReference type="PROSITE" id="PS51645">
    <property type="entry name" value="PHR_CRY_ALPHA_BETA"/>
    <property type="match status" value="1"/>
</dbReference>
<evidence type="ECO:0000259" key="20">
    <source>
        <dbReference type="PROSITE" id="PS51645"/>
    </source>
</evidence>
<dbReference type="InterPro" id="IPR036621">
    <property type="entry name" value="Anticodon-bd_dom_sf"/>
</dbReference>
<accession>A0A8B8DZP8</accession>
<comment type="catalytic activity">
    <reaction evidence="12">
        <text>L-threonyl-[protein] + ATP = O-phospho-L-threonyl-[protein] + ADP + H(+)</text>
        <dbReference type="Rhea" id="RHEA:46608"/>
        <dbReference type="Rhea" id="RHEA-COMP:11060"/>
        <dbReference type="Rhea" id="RHEA-COMP:11605"/>
        <dbReference type="ChEBI" id="CHEBI:15378"/>
        <dbReference type="ChEBI" id="CHEBI:30013"/>
        <dbReference type="ChEBI" id="CHEBI:30616"/>
        <dbReference type="ChEBI" id="CHEBI:61977"/>
        <dbReference type="ChEBI" id="CHEBI:456216"/>
        <dbReference type="EC" id="2.7.11.1"/>
    </reaction>
</comment>
<feature type="binding site" evidence="14">
    <location>
        <begin position="251"/>
        <end position="255"/>
    </location>
    <ligand>
        <name>FAD</name>
        <dbReference type="ChEBI" id="CHEBI:57692"/>
    </ligand>
</feature>
<evidence type="ECO:0000256" key="6">
    <source>
        <dbReference type="ARBA" id="ARBA00022679"/>
    </source>
</evidence>
<dbReference type="Proteomes" id="UP000694844">
    <property type="component" value="Chromosome 4"/>
</dbReference>
<dbReference type="GO" id="GO:0000719">
    <property type="term" value="P:photoreactive repair"/>
    <property type="evidence" value="ECO:0007669"/>
    <property type="project" value="TreeGrafter"/>
</dbReference>
<feature type="region of interest" description="Disordered" evidence="17">
    <location>
        <begin position="2013"/>
        <end position="2036"/>
    </location>
</feature>
<dbReference type="GeneID" id="111130075"/>
<sequence>MGTKGKTVICLLRNDLRIHDNEILQWANRNADFVLPLYVFDPRHFGGTYHFGFPKTGPHRTKLLIESVQDLRKNLKLRGSGLAVRRGKPHEELKKVIDKLGQSSVHSVVFHEEVTQEELDVEKSIRKCCGVDIKTFWGHTLYHRDDLPFSPAQTPDVYTQFRKRVESQAPVRKCLDMPKAFKPLPEGVEEGEVPTNRDLGVEDPVHDPRSVVDFVGGESVAIDRLHHYLWETDAIATYKETRNGLLGADYSTKFSVWLALGSLSPRHIFWEVKRYENERTSNNSTYWVLFELIWRDYFRFVAMKYGNQIFFEGGIQNKSIRWKQDKQLFQAWKEGRTGVPFVDANMREMAATGFMSNRGRQNVASFLTKDLRLDWRLGAEWFESMLLDHDVCSNYGNWLYSAGIGNDPREDRKFNVVKQGFDYDSEGDYVRTWIPELKNVHGGSVHIVWTLSRGALEKAGVTLGETYPNPVHVAPEWSRHYSKASGGGGGGARGSSHKQQRGIDFYFKGGNKRNMAEESLSERQEFELQALQAIYTGDVVDLRVQDAWKVRRPPEIQITIKPQESFGNQGEHHVQVDLLVKCPERYPEELPEFSFIKTKGLSNTQLSNLKSEVDSIARENKGEEMLLQIAQHVQQFLHANNKPPAKSFYEEMMLNKRKQEEQKEEEQRKELERLKKTEEKELQTLEIEIQRRKEALKEENKKRKEETKQVDERPQSVPSSPSSDSVPNVSPVGTPGMVRRPRVSVSPSPLIVHNNTETRENKTRRQRRTSTPCRDHLEEHTCQNHTGGIVVLAFSTKGERTIHRGACLGHGSSGNTVYVGIDTTSGELVTISEWVLKWRHYGRKKILRKEDGDEDKEGAACLKQVNSIEQELLSLIRLHHPNLVHYLAIKYQQEPGKITLCLLMEYCSGTSLSVSIRRKRPIHVTHIKYYTEEILNALAYLHNKDVVHKNLRASSIFLDATGKIKVADYSIERRLADLFYLLEQSRPGVHFDDNRPSQCRATKKGDSYGLGLVLLSLAIGEEVDESNLEIPTHFPSYFQDFLNKCLMKEDKSRWSVHQLLEHSFIKMALPLHLPITRHETQQEDESQDEDSSDEEQPVITPYEASGQSRLTNEFEILKSLGKGGFGDVIKVRNKLDRRFYAIKRIPLNPKSKQFNKKITREVKLLSRLNHENVVRYFNSWIELSDDPAHSESSSSVSTTPKSTPKTPEKLTNTLDLSDDVEKLAPQTVEESVEWSRSYSAIINPGWDSEEEDEADVFGTSFMLTDMSEDVVFVHSVDNDELSIDQVDGENVKAGEESTLSPRLQYLYIQMEYCEKSTLRNCIDAGLYQDMNRVWRLFREIIEGLVHIHEQGMIHRDLKPVNIFLDSNDQVKIGDFGLATTSIISKSNILDVKMLTLSAAGDNTESYSETTGDGSLTGKVGTALYVSPEMMTGASKIVYTQKVDLYSLGIIFFEMCYKPLPTGMERVKILGNLRLPEINFPEDFDQYQLKGQTHIIRWLLNHDPTKRASTKDLLLSEHLPPPQMEEEELDEILRSTIADPLSKAYRHMLTALFSQNVNAADDLLFDSEIYKTKFSTNLPLVQEMVQEQMVRIFHHHGAVRVTTPLLMPKCELYTKTDLYTRFMDHCGHLVSLPFDLRIPFVRYVARHNCTSVKRFCIDKVFREKKVYGQHPRELTECAFDIITPNLGSLFPDAEVVLLVQEIISEFSVLQQRNYYIKINHMLVLQAILQHCGVTGDQMNDVLHILSGAKLDSHYRNISKSLTSLGLSDQTVSTLLGILEMEGNYGKVASYLRCITKTRGEAASKAKQGLHELEVILSNLDTLGLKLPVTVSLGFVYNPQQFSGMIFQVMVDSKKKHHSPDILAAGGCYDQLIEKFCSPLSHPSVESSIHGVGVSIAFEKIVQAMLDYKELTSTSSYDILVCTTIGHKPMLKERMAVLRDLWAAGLRAEIYLESMQTQEEVQEFCRSSGVSFLVILKDDDPVAKVRSIEKDRITEKKFPSNALVVDFLQQKLQASSKQEQSDPPQVPPSKTLGMVTSSSDTGLSNHGNNILINFNFVIENGKLASKSRYKYESQILAKVSSTLSWLPKRSIDVIAVEFSAPVLKCIVAFLEVDGTDQEFEDSIGTVIEKQQRHYKKYIHKICDQIYHLKFEKRCNYIVLYGLKDDSIKLLT</sequence>
<feature type="domain" description="Protein kinase" evidence="18">
    <location>
        <begin position="1114"/>
        <end position="1518"/>
    </location>
</feature>
<dbReference type="GO" id="GO:0004674">
    <property type="term" value="F:protein serine/threonine kinase activity"/>
    <property type="evidence" value="ECO:0007669"/>
    <property type="project" value="UniProtKB-KW"/>
</dbReference>
<dbReference type="InterPro" id="IPR045864">
    <property type="entry name" value="aa-tRNA-synth_II/BPL/LPL"/>
</dbReference>
<dbReference type="InterPro" id="IPR036155">
    <property type="entry name" value="Crypto/Photolyase_N_sf"/>
</dbReference>
<dbReference type="RefSeq" id="XP_022332471.1">
    <property type="nucleotide sequence ID" value="XM_022476763.1"/>
</dbReference>
<dbReference type="PROSITE" id="PS00107">
    <property type="entry name" value="PROTEIN_KINASE_ATP"/>
    <property type="match status" value="2"/>
</dbReference>
<keyword evidence="6" id="KW-0808">Transferase</keyword>
<feature type="region of interest" description="Disordered" evidence="17">
    <location>
        <begin position="1079"/>
        <end position="1104"/>
    </location>
</feature>
<dbReference type="PROSITE" id="PS50908">
    <property type="entry name" value="RWD"/>
    <property type="match status" value="1"/>
</dbReference>
<feature type="domain" description="Photolyase/cryptochrome alpha/beta" evidence="20">
    <location>
        <begin position="6"/>
        <end position="141"/>
    </location>
</feature>
<dbReference type="PRINTS" id="PR00147">
    <property type="entry name" value="DNAPHOTLYASE"/>
</dbReference>
<evidence type="ECO:0000259" key="18">
    <source>
        <dbReference type="PROSITE" id="PS50011"/>
    </source>
</evidence>
<keyword evidence="21" id="KW-1185">Reference proteome</keyword>
<evidence type="ECO:0000256" key="11">
    <source>
        <dbReference type="ARBA" id="ARBA00022991"/>
    </source>
</evidence>
<dbReference type="InterPro" id="IPR016135">
    <property type="entry name" value="UBQ-conjugating_enzyme/RWD"/>
</dbReference>
<dbReference type="InterPro" id="IPR011009">
    <property type="entry name" value="Kinase-like_dom_sf"/>
</dbReference>
<dbReference type="CDD" id="cd23823">
    <property type="entry name" value="RWD_GCN2"/>
    <property type="match status" value="1"/>
</dbReference>
<dbReference type="Gene3D" id="3.10.110.10">
    <property type="entry name" value="Ubiquitin Conjugating Enzyme"/>
    <property type="match status" value="1"/>
</dbReference>
<feature type="binding site" evidence="14">
    <location>
        <position position="238"/>
    </location>
    <ligand>
        <name>FAD</name>
        <dbReference type="ChEBI" id="CHEBI:57692"/>
    </ligand>
</feature>
<dbReference type="Gene3D" id="1.25.40.80">
    <property type="match status" value="1"/>
</dbReference>
<comment type="cofactor">
    <cofactor evidence="14">
        <name>FAD</name>
        <dbReference type="ChEBI" id="CHEBI:57692"/>
    </cofactor>
    <text evidence="14">Binds 1 FAD per subunit.</text>
</comment>
<dbReference type="Gene3D" id="3.30.930.10">
    <property type="entry name" value="Bira Bifunctional Protein, Domain 2"/>
    <property type="match status" value="1"/>
</dbReference>
<evidence type="ECO:0000313" key="21">
    <source>
        <dbReference type="Proteomes" id="UP000694844"/>
    </source>
</evidence>
<dbReference type="PROSITE" id="PS00108">
    <property type="entry name" value="PROTEIN_KINASE_ST"/>
    <property type="match status" value="1"/>
</dbReference>
<dbReference type="SUPFAM" id="SSF48173">
    <property type="entry name" value="Cryptochrome/photolyase FAD-binding domain"/>
    <property type="match status" value="1"/>
</dbReference>
<dbReference type="InterPro" id="IPR014729">
    <property type="entry name" value="Rossmann-like_a/b/a_fold"/>
</dbReference>
<dbReference type="InterPro" id="IPR014133">
    <property type="entry name" value="Cry_DASH"/>
</dbReference>
<feature type="compositionally biased region" description="Low complexity" evidence="17">
    <location>
        <begin position="1190"/>
        <end position="1205"/>
    </location>
</feature>
<dbReference type="PANTHER" id="PTHR11455:SF22">
    <property type="entry name" value="CRYPTOCHROME DASH"/>
    <property type="match status" value="1"/>
</dbReference>
<dbReference type="Pfam" id="PF05773">
    <property type="entry name" value="RWD"/>
    <property type="match status" value="1"/>
</dbReference>
<reference evidence="22" key="1">
    <citation type="submission" date="2025-08" db="UniProtKB">
        <authorList>
            <consortium name="RefSeq"/>
        </authorList>
    </citation>
    <scope>IDENTIFICATION</scope>
    <source>
        <tissue evidence="22">Whole sample</tissue>
    </source>
</reference>
<dbReference type="CDD" id="cd14046">
    <property type="entry name" value="STKc_EIF2AK4_GCN2_rpt2"/>
    <property type="match status" value="1"/>
</dbReference>
<feature type="region of interest" description="Disordered" evidence="17">
    <location>
        <begin position="1188"/>
        <end position="1216"/>
    </location>
</feature>
<dbReference type="Gene3D" id="1.10.579.10">
    <property type="entry name" value="DNA Cyclobutane Dipyrimidine Photolyase, subunit A, domain 3"/>
    <property type="match status" value="1"/>
</dbReference>
<comment type="similarity">
    <text evidence="2">Belongs to the DNA photolyase class-1 family.</text>
</comment>
<dbReference type="PROSITE" id="PS50011">
    <property type="entry name" value="PROTEIN_KINASE_DOM"/>
    <property type="match status" value="2"/>
</dbReference>
<feature type="compositionally biased region" description="Basic and acidic residues" evidence="17">
    <location>
        <begin position="696"/>
        <end position="714"/>
    </location>
</feature>
<dbReference type="SMART" id="SM00591">
    <property type="entry name" value="RWD"/>
    <property type="match status" value="1"/>
</dbReference>
<feature type="binding site" evidence="14">
    <location>
        <begin position="291"/>
        <end position="298"/>
    </location>
    <ligand>
        <name>FAD</name>
        <dbReference type="ChEBI" id="CHEBI:57692"/>
    </ligand>
</feature>
<evidence type="ECO:0000256" key="7">
    <source>
        <dbReference type="ARBA" id="ARBA00022741"/>
    </source>
</evidence>
<dbReference type="Pfam" id="PF12745">
    <property type="entry name" value="HGTP_anticodon2"/>
    <property type="match status" value="1"/>
</dbReference>
<dbReference type="GO" id="GO:0071949">
    <property type="term" value="F:FAD binding"/>
    <property type="evidence" value="ECO:0007669"/>
    <property type="project" value="TreeGrafter"/>
</dbReference>
<evidence type="ECO:0000256" key="4">
    <source>
        <dbReference type="ARBA" id="ARBA00022527"/>
    </source>
</evidence>
<dbReference type="InterPro" id="IPR005101">
    <property type="entry name" value="Cryptochr/Photolyase_FAD-bd"/>
</dbReference>
<dbReference type="InterPro" id="IPR008271">
    <property type="entry name" value="Ser/Thr_kinase_AS"/>
</dbReference>
<evidence type="ECO:0000256" key="14">
    <source>
        <dbReference type="PIRSR" id="PIRSR602081-1"/>
    </source>
</evidence>
<dbReference type="InterPro" id="IPR006050">
    <property type="entry name" value="DNA_photolyase_N"/>
</dbReference>
<evidence type="ECO:0000256" key="9">
    <source>
        <dbReference type="ARBA" id="ARBA00022827"/>
    </source>
</evidence>
<dbReference type="GO" id="GO:0003904">
    <property type="term" value="F:deoxyribodipyrimidine photo-lyase activity"/>
    <property type="evidence" value="ECO:0007669"/>
    <property type="project" value="TreeGrafter"/>
</dbReference>
<dbReference type="Gene3D" id="1.10.510.10">
    <property type="entry name" value="Transferase(Phosphotransferase) domain 1"/>
    <property type="match status" value="2"/>
</dbReference>
<dbReference type="InterPro" id="IPR041715">
    <property type="entry name" value="HisRS-like_core"/>
</dbReference>
<dbReference type="FunFam" id="3.10.110.10:FF:000057">
    <property type="entry name" value="eukaryotic translation initiation factor 2-alpha kinase 4"/>
    <property type="match status" value="1"/>
</dbReference>
<keyword evidence="11" id="KW-0157">Chromophore</keyword>
<dbReference type="KEGG" id="cvn:111130075"/>
<evidence type="ECO:0000256" key="15">
    <source>
        <dbReference type="PIRSR" id="PIRSR602081-2"/>
    </source>
</evidence>
<dbReference type="FunFam" id="3.40.50.800:FF:000009">
    <property type="entry name" value="Eukaryotic translation initiation factor 2-alpha kinase"/>
    <property type="match status" value="1"/>
</dbReference>
<feature type="domain" description="Protein kinase" evidence="18">
    <location>
        <begin position="802"/>
        <end position="1065"/>
    </location>
</feature>
<dbReference type="CDD" id="cd14012">
    <property type="entry name" value="PK_eIF2AK_GCN2_rpt1"/>
    <property type="match status" value="1"/>
</dbReference>
<feature type="binding site" evidence="16">
    <location>
        <position position="1143"/>
    </location>
    <ligand>
        <name>ATP</name>
        <dbReference type="ChEBI" id="CHEBI:30616"/>
    </ligand>
</feature>
<evidence type="ECO:0000256" key="17">
    <source>
        <dbReference type="SAM" id="MobiDB-lite"/>
    </source>
</evidence>
<evidence type="ECO:0000256" key="5">
    <source>
        <dbReference type="ARBA" id="ARBA00022630"/>
    </source>
</evidence>
<keyword evidence="5 14" id="KW-0285">Flavoprotein</keyword>
<dbReference type="InterPro" id="IPR024435">
    <property type="entry name" value="HisRS-related_dom"/>
</dbReference>
<dbReference type="SUPFAM" id="SSF55681">
    <property type="entry name" value="Class II aaRS and biotin synthetases"/>
    <property type="match status" value="1"/>
</dbReference>
<feature type="domain" description="RWD" evidence="19">
    <location>
        <begin position="526"/>
        <end position="640"/>
    </location>
</feature>